<evidence type="ECO:0000313" key="4">
    <source>
        <dbReference type="EMBL" id="KAF2239759.1"/>
    </source>
</evidence>
<dbReference type="EMBL" id="ML991772">
    <property type="protein sequence ID" value="KAF2239759.1"/>
    <property type="molecule type" value="Genomic_DNA"/>
</dbReference>
<feature type="compositionally biased region" description="Gly residues" evidence="1">
    <location>
        <begin position="765"/>
        <end position="775"/>
    </location>
</feature>
<protein>
    <submittedName>
        <fullName evidence="4">Uncharacterized protein</fullName>
    </submittedName>
</protein>
<evidence type="ECO:0000256" key="1">
    <source>
        <dbReference type="SAM" id="MobiDB-lite"/>
    </source>
</evidence>
<keyword evidence="2" id="KW-0472">Membrane</keyword>
<keyword evidence="5" id="KW-1185">Reference proteome</keyword>
<keyword evidence="2" id="KW-0812">Transmembrane</keyword>
<feature type="signal peptide" evidence="3">
    <location>
        <begin position="1"/>
        <end position="29"/>
    </location>
</feature>
<evidence type="ECO:0000256" key="3">
    <source>
        <dbReference type="SAM" id="SignalP"/>
    </source>
</evidence>
<dbReference type="AlphaFoldDB" id="A0A6A6HPH5"/>
<evidence type="ECO:0000256" key="2">
    <source>
        <dbReference type="SAM" id="Phobius"/>
    </source>
</evidence>
<feature type="region of interest" description="Disordered" evidence="1">
    <location>
        <begin position="1146"/>
        <end position="1166"/>
    </location>
</feature>
<feature type="region of interest" description="Disordered" evidence="1">
    <location>
        <begin position="544"/>
        <end position="825"/>
    </location>
</feature>
<name>A0A6A6HPH5_VIRVR</name>
<dbReference type="OrthoDB" id="3944128at2759"/>
<proteinExistence type="predicted"/>
<feature type="compositionally biased region" description="Polar residues" evidence="1">
    <location>
        <begin position="571"/>
        <end position="595"/>
    </location>
</feature>
<organism evidence="4 5">
    <name type="scientific">Viridothelium virens</name>
    <name type="common">Speckled blister lichen</name>
    <name type="synonym">Trypethelium virens</name>
    <dbReference type="NCBI Taxonomy" id="1048519"/>
    <lineage>
        <taxon>Eukaryota</taxon>
        <taxon>Fungi</taxon>
        <taxon>Dikarya</taxon>
        <taxon>Ascomycota</taxon>
        <taxon>Pezizomycotina</taxon>
        <taxon>Dothideomycetes</taxon>
        <taxon>Dothideomycetes incertae sedis</taxon>
        <taxon>Trypetheliales</taxon>
        <taxon>Trypetheliaceae</taxon>
        <taxon>Viridothelium</taxon>
    </lineage>
</organism>
<accession>A0A6A6HPH5</accession>
<evidence type="ECO:0000313" key="5">
    <source>
        <dbReference type="Proteomes" id="UP000800092"/>
    </source>
</evidence>
<sequence>MPCLAGGIPSALLCFALSNLALSIQPTIAYLNNSTNLTSTSSGSLALSSGSEPSTGIGSLIFKGLGSSASSASPSSISCPSTTGPWTLGPNSTVVSVAPKGIGISYAQLCEEVHQWWSTLSMRESSLQTVPYTVTGTNYTASITTLCDGKPRLVGHLTPTATVTYTETSNFFLVPSPSPTCTVQPSDCAYIWSVYSSATNHFGTQNSLDEAVRTLIFFDSSSTALTIMSPKGTGLGTSTITEPAPGTPPILTLNATTYTATNGTYTVFGSTLTADDQISVYPACYSPVDLPWKPNCTTTVDFHSTATYNSSCGSCMIYGGNVRLMYFPVTANTSRNICSASTRPLSVCPFGPTTASFSSVDSPYDPAPCNYAPINEILPPDEGPYDVVDSTTFWANKAYISLARVYASGSCGYVGAQHTSTILTLKSSDIYSVWGYHHDFIDAAYSYNFEDLNSPIPAAAYPYFGGGPCSAPLSEYSKWNWPNAVNNGEGDPCLTIVQDAVQQTLAVPPQLRSIDPQWAHCALDLLGLYDPPYALTQAGFAAAPVSSADPAPSSSAQPAPVPTPQPNSAPQTSTADPPSTQTNKPNSAKPVSSNEPARGSAPVPAPTSVLNSEDPKDSPPSSVNVGSIVPSILGGGDGGDSGASSQQGGSGNAKSEVASTPAPISMTTNGQSDDSNLGAITSRLEGGGDPNAASGSGLSTRPGPVFSGSDLGHASSDPGSNTNPSSGSNGDPGATRSGSDSDPSGDPISSLNPGSDEGDPLASGSGMGLGSGSNLGSGAPDPTDASADITASAPNPEASGSGGSFSTNSESSSPGSEPSDSRFIFSSRPVVSGGATSISAALDGSNGVIIEGSMYQPGQSATLRNTPISIGTDAIIVPGTNGAPAGTISILSAANGGSEIETTSSSSGRSGAIFYAGGIAYTATPLPGSNEAVSIGGKTISAGGAPATLLNGQIFSAAPSGIAILGGASAGSQASTVAYLDLAGSGPDTVAAVATGVIITAANGQSFTAQSSAGRITIDGHTLVPGGVAVTLPNSQVVSADASGLVVGTGTAAIAETYSSLPASSFSITIADFSEAVVTLGGSAMTVSEMDNSGIAILNGHTLSPGGTAATIDGMIVSVENSGVVVGDARGRSTSVAYSAAVTSTSTTTPAGSVENSAGGSPVAQTTSGASELRHKVLGRALVLAFAGIVVIVFFS</sequence>
<feature type="compositionally biased region" description="Low complexity" evidence="1">
    <location>
        <begin position="804"/>
        <end position="818"/>
    </location>
</feature>
<keyword evidence="3" id="KW-0732">Signal</keyword>
<reference evidence="4" key="1">
    <citation type="journal article" date="2020" name="Stud. Mycol.">
        <title>101 Dothideomycetes genomes: a test case for predicting lifestyles and emergence of pathogens.</title>
        <authorList>
            <person name="Haridas S."/>
            <person name="Albert R."/>
            <person name="Binder M."/>
            <person name="Bloem J."/>
            <person name="Labutti K."/>
            <person name="Salamov A."/>
            <person name="Andreopoulos B."/>
            <person name="Baker S."/>
            <person name="Barry K."/>
            <person name="Bills G."/>
            <person name="Bluhm B."/>
            <person name="Cannon C."/>
            <person name="Castanera R."/>
            <person name="Culley D."/>
            <person name="Daum C."/>
            <person name="Ezra D."/>
            <person name="Gonzalez J."/>
            <person name="Henrissat B."/>
            <person name="Kuo A."/>
            <person name="Liang C."/>
            <person name="Lipzen A."/>
            <person name="Lutzoni F."/>
            <person name="Magnuson J."/>
            <person name="Mondo S."/>
            <person name="Nolan M."/>
            <person name="Ohm R."/>
            <person name="Pangilinan J."/>
            <person name="Park H.-J."/>
            <person name="Ramirez L."/>
            <person name="Alfaro M."/>
            <person name="Sun H."/>
            <person name="Tritt A."/>
            <person name="Yoshinaga Y."/>
            <person name="Zwiers L.-H."/>
            <person name="Turgeon B."/>
            <person name="Goodwin S."/>
            <person name="Spatafora J."/>
            <person name="Crous P."/>
            <person name="Grigoriev I."/>
        </authorList>
    </citation>
    <scope>NUCLEOTIDE SEQUENCE</scope>
    <source>
        <strain evidence="4">Tuck. ex Michener</strain>
    </source>
</reference>
<gene>
    <name evidence="4" type="ORF">EV356DRAFT_528330</name>
</gene>
<keyword evidence="2" id="KW-1133">Transmembrane helix</keyword>
<dbReference type="Proteomes" id="UP000800092">
    <property type="component" value="Unassembled WGS sequence"/>
</dbReference>
<feature type="compositionally biased region" description="Low complexity" evidence="1">
    <location>
        <begin position="715"/>
        <end position="750"/>
    </location>
</feature>
<feature type="compositionally biased region" description="Polar residues" evidence="1">
    <location>
        <begin position="665"/>
        <end position="679"/>
    </location>
</feature>
<feature type="chain" id="PRO_5025426604" evidence="3">
    <location>
        <begin position="30"/>
        <end position="1196"/>
    </location>
</feature>
<feature type="compositionally biased region" description="Low complexity" evidence="1">
    <location>
        <begin position="544"/>
        <end position="558"/>
    </location>
</feature>
<feature type="compositionally biased region" description="Polar residues" evidence="1">
    <location>
        <begin position="1155"/>
        <end position="1166"/>
    </location>
</feature>
<feature type="transmembrane region" description="Helical" evidence="2">
    <location>
        <begin position="1177"/>
        <end position="1195"/>
    </location>
</feature>